<accession>A0ABY5F004</accession>
<dbReference type="RefSeq" id="WP_229866213.1">
    <property type="nucleotide sequence ID" value="NZ_BMSP01000025.1"/>
</dbReference>
<dbReference type="SUPFAM" id="SSF53850">
    <property type="entry name" value="Periplasmic binding protein-like II"/>
    <property type="match status" value="1"/>
</dbReference>
<dbReference type="InterPro" id="IPR036388">
    <property type="entry name" value="WH-like_DNA-bd_sf"/>
</dbReference>
<dbReference type="InterPro" id="IPR005119">
    <property type="entry name" value="LysR_subst-bd"/>
</dbReference>
<evidence type="ECO:0000256" key="2">
    <source>
        <dbReference type="ARBA" id="ARBA00023015"/>
    </source>
</evidence>
<keyword evidence="4" id="KW-0804">Transcription</keyword>
<dbReference type="Proteomes" id="UP001058236">
    <property type="component" value="Chromosome"/>
</dbReference>
<keyword evidence="2" id="KW-0805">Transcription regulation</keyword>
<dbReference type="Gene3D" id="3.40.190.10">
    <property type="entry name" value="Periplasmic binding protein-like II"/>
    <property type="match status" value="2"/>
</dbReference>
<name>A0ABY5F004_9ACTN</name>
<dbReference type="PANTHER" id="PTHR30346">
    <property type="entry name" value="TRANSCRIPTIONAL DUAL REGULATOR HCAR-RELATED"/>
    <property type="match status" value="1"/>
</dbReference>
<evidence type="ECO:0000256" key="4">
    <source>
        <dbReference type="ARBA" id="ARBA00023163"/>
    </source>
</evidence>
<feature type="region of interest" description="Disordered" evidence="5">
    <location>
        <begin position="1"/>
        <end position="62"/>
    </location>
</feature>
<proteinExistence type="inferred from homology"/>
<dbReference type="InterPro" id="IPR000847">
    <property type="entry name" value="LysR_HTH_N"/>
</dbReference>
<sequence>MSRPEDPGHTASPGHHPTPATAQPDRGPGPAPATGHHPAPAAHQADPAPGQADPGHPPPPASRAVELRHLRAFLAVAEEGNVTRAAAHLGLTQPAVSRTLAALERHLGLRLVDRSTHHLALTPEGVVFRDKAAAAVAAFDEALDTGRLRQWPLRLGHAWSAFGPYTTPLLRAWRERHPATPLELLRIDDRTAGLTRGEVDAALLRGPVHAPGLVTEVLFTEGRVAAVTADGPLASRTSLRLADLVDGPVVLNTVSGITTPELWPPHARPAATLTVANTDDWLAAIAAGRGSGVSAASTAAIHPHPGVAYVPLDDAPGVPVLLARRDGPGHPALPKLAALAREIVARG</sequence>
<evidence type="ECO:0000256" key="3">
    <source>
        <dbReference type="ARBA" id="ARBA00023125"/>
    </source>
</evidence>
<dbReference type="PANTHER" id="PTHR30346:SF0">
    <property type="entry name" value="HCA OPERON TRANSCRIPTIONAL ACTIVATOR HCAR"/>
    <property type="match status" value="1"/>
</dbReference>
<evidence type="ECO:0000256" key="1">
    <source>
        <dbReference type="ARBA" id="ARBA00009437"/>
    </source>
</evidence>
<gene>
    <name evidence="7" type="ORF">NLU04_03065</name>
</gene>
<dbReference type="Pfam" id="PF00126">
    <property type="entry name" value="HTH_1"/>
    <property type="match status" value="1"/>
</dbReference>
<dbReference type="PROSITE" id="PS50931">
    <property type="entry name" value="HTH_LYSR"/>
    <property type="match status" value="1"/>
</dbReference>
<dbReference type="EMBL" id="CP101397">
    <property type="protein sequence ID" value="UTR77503.1"/>
    <property type="molecule type" value="Genomic_DNA"/>
</dbReference>
<dbReference type="SUPFAM" id="SSF46785">
    <property type="entry name" value="Winged helix' DNA-binding domain"/>
    <property type="match status" value="1"/>
</dbReference>
<reference evidence="7" key="1">
    <citation type="submission" date="2022-07" db="EMBL/GenBank/DDBJ databases">
        <title>Genomic of Streptomyces cavourensis F2.</title>
        <authorList>
            <person name="Hu S."/>
            <person name="Liang W."/>
        </authorList>
    </citation>
    <scope>NUCLEOTIDE SEQUENCE</scope>
    <source>
        <strain evidence="7">F2</strain>
    </source>
</reference>
<organism evidence="7 8">
    <name type="scientific">Streptomyces cavourensis</name>
    <dbReference type="NCBI Taxonomy" id="67258"/>
    <lineage>
        <taxon>Bacteria</taxon>
        <taxon>Bacillati</taxon>
        <taxon>Actinomycetota</taxon>
        <taxon>Actinomycetes</taxon>
        <taxon>Kitasatosporales</taxon>
        <taxon>Streptomycetaceae</taxon>
        <taxon>Streptomyces</taxon>
    </lineage>
</organism>
<keyword evidence="8" id="KW-1185">Reference proteome</keyword>
<feature type="compositionally biased region" description="Low complexity" evidence="5">
    <location>
        <begin position="32"/>
        <end position="54"/>
    </location>
</feature>
<dbReference type="PRINTS" id="PR00039">
    <property type="entry name" value="HTHLYSR"/>
</dbReference>
<dbReference type="Pfam" id="PF03466">
    <property type="entry name" value="LysR_substrate"/>
    <property type="match status" value="1"/>
</dbReference>
<comment type="similarity">
    <text evidence="1">Belongs to the LysR transcriptional regulatory family.</text>
</comment>
<evidence type="ECO:0000259" key="6">
    <source>
        <dbReference type="PROSITE" id="PS50931"/>
    </source>
</evidence>
<evidence type="ECO:0000313" key="8">
    <source>
        <dbReference type="Proteomes" id="UP001058236"/>
    </source>
</evidence>
<protein>
    <submittedName>
        <fullName evidence="7">LysR family transcriptional regulator</fullName>
    </submittedName>
</protein>
<evidence type="ECO:0000313" key="7">
    <source>
        <dbReference type="EMBL" id="UTR77503.1"/>
    </source>
</evidence>
<keyword evidence="3" id="KW-0238">DNA-binding</keyword>
<dbReference type="Gene3D" id="1.10.10.10">
    <property type="entry name" value="Winged helix-like DNA-binding domain superfamily/Winged helix DNA-binding domain"/>
    <property type="match status" value="1"/>
</dbReference>
<dbReference type="InterPro" id="IPR036390">
    <property type="entry name" value="WH_DNA-bd_sf"/>
</dbReference>
<dbReference type="GeneID" id="97760127"/>
<dbReference type="CDD" id="cd08414">
    <property type="entry name" value="PBP2_LTTR_aromatics_like"/>
    <property type="match status" value="1"/>
</dbReference>
<evidence type="ECO:0000256" key="5">
    <source>
        <dbReference type="SAM" id="MobiDB-lite"/>
    </source>
</evidence>
<feature type="domain" description="HTH lysR-type" evidence="6">
    <location>
        <begin position="65"/>
        <end position="122"/>
    </location>
</feature>